<evidence type="ECO:0000256" key="1">
    <source>
        <dbReference type="SAM" id="Phobius"/>
    </source>
</evidence>
<evidence type="ECO:0000313" key="2">
    <source>
        <dbReference type="EMBL" id="MCQ1948439.1"/>
    </source>
</evidence>
<comment type="caution">
    <text evidence="2">The sequence shown here is derived from an EMBL/GenBank/DDBJ whole genome shotgun (WGS) entry which is preliminary data.</text>
</comment>
<keyword evidence="1" id="KW-0472">Membrane</keyword>
<keyword evidence="1" id="KW-0812">Transmembrane</keyword>
<name>A0ABT1NL75_9MICC</name>
<feature type="transmembrane region" description="Helical" evidence="1">
    <location>
        <begin position="38"/>
        <end position="56"/>
    </location>
</feature>
<feature type="transmembrane region" description="Helical" evidence="1">
    <location>
        <begin position="15"/>
        <end position="32"/>
    </location>
</feature>
<organism evidence="2 3">
    <name type="scientific">Arthrobacter jinronghuae</name>
    <dbReference type="NCBI Taxonomy" id="2964609"/>
    <lineage>
        <taxon>Bacteria</taxon>
        <taxon>Bacillati</taxon>
        <taxon>Actinomycetota</taxon>
        <taxon>Actinomycetes</taxon>
        <taxon>Micrococcales</taxon>
        <taxon>Micrococcaceae</taxon>
        <taxon>Arthrobacter</taxon>
    </lineage>
</organism>
<dbReference type="Proteomes" id="UP001206924">
    <property type="component" value="Unassembled WGS sequence"/>
</dbReference>
<protein>
    <submittedName>
        <fullName evidence="2">Uncharacterized protein</fullName>
    </submittedName>
</protein>
<dbReference type="EMBL" id="JANFLP010000001">
    <property type="protein sequence ID" value="MCQ1948439.1"/>
    <property type="molecule type" value="Genomic_DNA"/>
</dbReference>
<dbReference type="RefSeq" id="WP_255864436.1">
    <property type="nucleotide sequence ID" value="NZ_CP104263.1"/>
</dbReference>
<evidence type="ECO:0000313" key="3">
    <source>
        <dbReference type="Proteomes" id="UP001206924"/>
    </source>
</evidence>
<keyword evidence="3" id="KW-1185">Reference proteome</keyword>
<proteinExistence type="predicted"/>
<sequence length="70" mass="7540">MTSQEQAPRPDRRPLLPLLFGAGIVLLGLWAAWLTSSWIVLAVAVLVAVVPARTHAGDLRAWARRKAGGN</sequence>
<accession>A0ABT1NL75</accession>
<keyword evidence="1" id="KW-1133">Transmembrane helix</keyword>
<gene>
    <name evidence="2" type="ORF">NNX28_00665</name>
</gene>
<reference evidence="2 3" key="1">
    <citation type="submission" date="2022-07" db="EMBL/GenBank/DDBJ databases">
        <title>Novel species in genus Arthrobacter.</title>
        <authorList>
            <person name="Liu Y."/>
        </authorList>
    </citation>
    <scope>NUCLEOTIDE SEQUENCE [LARGE SCALE GENOMIC DNA]</scope>
    <source>
        <strain evidence="3">zg-Y859</strain>
    </source>
</reference>